<dbReference type="Proteomes" id="UP000281028">
    <property type="component" value="Unassembled WGS sequence"/>
</dbReference>
<accession>A0A433WCG4</accession>
<comment type="caution">
    <text evidence="1">The sequence shown here is derived from an EMBL/GenBank/DDBJ whole genome shotgun (WGS) entry which is preliminary data.</text>
</comment>
<keyword evidence="2" id="KW-1185">Reference proteome</keyword>
<dbReference type="PROSITE" id="PS51257">
    <property type="entry name" value="PROKAR_LIPOPROTEIN"/>
    <property type="match status" value="1"/>
</dbReference>
<dbReference type="AlphaFoldDB" id="A0A433WCG4"/>
<proteinExistence type="predicted"/>
<name>A0A433WCG4_9BACT</name>
<dbReference type="OrthoDB" id="140419at2"/>
<organism evidence="1 2">
    <name type="scientific">Chitinophaga solisilvae</name>
    <dbReference type="NCBI Taxonomy" id="1233460"/>
    <lineage>
        <taxon>Bacteria</taxon>
        <taxon>Pseudomonadati</taxon>
        <taxon>Bacteroidota</taxon>
        <taxon>Chitinophagia</taxon>
        <taxon>Chitinophagales</taxon>
        <taxon>Chitinophagaceae</taxon>
        <taxon>Chitinophaga</taxon>
    </lineage>
</organism>
<gene>
    <name evidence="1" type="ORF">ECE50_003465</name>
</gene>
<reference evidence="1" key="1">
    <citation type="submission" date="2020-05" db="EMBL/GenBank/DDBJ databases">
        <title>Chitinophaga laudate sp. nov., isolated from a tropical peat swamp.</title>
        <authorList>
            <person name="Goh C.B.S."/>
            <person name="Lee M.S."/>
            <person name="Parimannan S."/>
            <person name="Pasbakhsh P."/>
            <person name="Yule C.M."/>
            <person name="Rajandas H."/>
            <person name="Loke S."/>
            <person name="Croft L."/>
            <person name="Tan J.B.L."/>
        </authorList>
    </citation>
    <scope>NUCLEOTIDE SEQUENCE</scope>
    <source>
        <strain evidence="1">Mgbs1</strain>
    </source>
</reference>
<evidence type="ECO:0000313" key="1">
    <source>
        <dbReference type="EMBL" id="NSL85875.1"/>
    </source>
</evidence>
<dbReference type="EMBL" id="RIAR02000001">
    <property type="protein sequence ID" value="NSL85875.1"/>
    <property type="molecule type" value="Genomic_DNA"/>
</dbReference>
<protein>
    <submittedName>
        <fullName evidence="1">Uncharacterized protein</fullName>
    </submittedName>
</protein>
<sequence>MKNRLLLASFLFLFACNTRQQEDTSSKTLHRIAEDYVRLGLAIGQYDPDFVDAYYGPDSLKPVSRQASFPKDSFLTAVAAMKTSLQEIAAATKEDTVRIRANWITKQLTAFSRRIKIFSGELSSFDEESKELFDVVAPAYPEQHYQLLIARLDSLLPGKGAVQQRFQELANRFIIPKEKLDTVFKTGIAEARKRTLQHYALPSTESFTLEYVSGKPWMGYNWYKGHYTSLIQISADLRIFIEKAIDLGCHEGYPGHHVYNMLLEKNLYHDKGWPEVSLYPLFSPQSLIAEGSANYGIEIAFPGDEKTIFTKNVLLPLAGLDTTGIDTYFRALDIKGQLNYARNEVGRGMLNGSMSDSTAVQWLLNYILLNQEAAAKGLQFIRKNRSYVINYNYGQDLIKAYISASAGQSRPDGRWESFGHLLSNEITPADLLKAK</sequence>
<evidence type="ECO:0000313" key="2">
    <source>
        <dbReference type="Proteomes" id="UP000281028"/>
    </source>
</evidence>